<dbReference type="Proteomes" id="UP000789405">
    <property type="component" value="Unassembled WGS sequence"/>
</dbReference>
<evidence type="ECO:0000313" key="2">
    <source>
        <dbReference type="Proteomes" id="UP000789405"/>
    </source>
</evidence>
<dbReference type="OrthoDB" id="449091at2759"/>
<proteinExistence type="predicted"/>
<dbReference type="InterPro" id="IPR029058">
    <property type="entry name" value="AB_hydrolase_fold"/>
</dbReference>
<sequence length="966" mass="109148">IALDVCNGIRPVFTKETPQIYINLANECMNVDPNKQPHVNWLTDILDLDLSLIFQLPILKSKYSTLTNEYSADISDGSYSINPNEYSADVSDGSYSINPIENSLNTVGNTFGLATQSPILQNSSHNFKEDVNIGLIPRVWELLGPFSTGTREQDFGADPLEAYGGFRNLSFSKTQSFPSELADNGTVKWSTIMTNMDGSVGPIHFKNLRWEFNREPFGWAMNQFQMWARGYFELSDSDLKDVSDTIPVLVQCQNIGDFYVDDRRLFGDWYGYKNSWHVLYLRPGKHVINVRLVNEIRIFGGNIPPDVQFQCFVRKLEFHQIGAMVLDNTVLVPDLVYGILAGKFASVAILNTQEKFWITVSKVNVINNNVNMTASLTCGKSVVDSIVGIRIAPSQQRNIKICLNIESPVPNTMPLSFQLQFLIISRTDKRIIYWTKVTDLISISNKIFDGAYKFTFEDFDTTVQYAMAMPPSQSCHPHKCPILVALHGAGVETQSVFWINAYKKQQSAWVLFPTGRTPWGYDWHGPSLKNIQMTITTLEKFMPGVPKFLEQLFLPDANRLFISGHSNGGQGAWFFMTHFPDSVIAGTPAAAYTKIQSYVPYYWNSDAHLDPFLKGVNIPILARAGSDDNNVPPLHSRMLVRLVNEHSGDPKAIRLSEIPGQGHWFDKVMDDDVMQEFMDEHLKLDHLNKSNLCPTKFTITLLNPASFGGKCGIQIEQLKIPFRLGKLHVQIEKTSHVDSSHFLLDGYFRQNNNKWVFHSGCSWHKKEKHPATYGPAITILESTQPLRIVIGTIKRNKNNCTNKFFEVAQEIAHSWYLYGRGDAEILFDSEFITKKNKLVDNIKGNLILLGGSYENHVTRFLLKKYNEVKFNEDGSFSLNYKPFLEAGSGILFLHPYKTDYLALILAGIDHKGLDQVAKLFPKRTGVPIPDWIIVGPESSWKGAGGLLGAGFWDNEWKFDDSIGYLV</sequence>
<comment type="caution">
    <text evidence="1">The sequence shown here is derived from an EMBL/GenBank/DDBJ whole genome shotgun (WGS) entry which is preliminary data.</text>
</comment>
<protein>
    <submittedName>
        <fullName evidence="1">8831_t:CDS:1</fullName>
    </submittedName>
</protein>
<dbReference type="AlphaFoldDB" id="A0A9N8ZWA1"/>
<accession>A0A9N8ZWA1</accession>
<evidence type="ECO:0000313" key="1">
    <source>
        <dbReference type="EMBL" id="CAG8510445.1"/>
    </source>
</evidence>
<dbReference type="PANTHER" id="PTHR42972:SF9">
    <property type="entry name" value="PEPTIDASE S9 PROLYL OLIGOPEPTIDASE CATALYTIC DOMAIN-CONTAINING PROTEIN"/>
    <property type="match status" value="1"/>
</dbReference>
<dbReference type="Gene3D" id="3.40.50.1820">
    <property type="entry name" value="alpha/beta hydrolase"/>
    <property type="match status" value="1"/>
</dbReference>
<keyword evidence="2" id="KW-1185">Reference proteome</keyword>
<gene>
    <name evidence="1" type="ORF">DERYTH_LOCUS3358</name>
</gene>
<dbReference type="EMBL" id="CAJVPY010001174">
    <property type="protein sequence ID" value="CAG8510445.1"/>
    <property type="molecule type" value="Genomic_DNA"/>
</dbReference>
<name>A0A9N8ZWA1_9GLOM</name>
<feature type="non-terminal residue" evidence="1">
    <location>
        <position position="966"/>
    </location>
</feature>
<reference evidence="1" key="1">
    <citation type="submission" date="2021-06" db="EMBL/GenBank/DDBJ databases">
        <authorList>
            <person name="Kallberg Y."/>
            <person name="Tangrot J."/>
            <person name="Rosling A."/>
        </authorList>
    </citation>
    <scope>NUCLEOTIDE SEQUENCE</scope>
    <source>
        <strain evidence="1">MA453B</strain>
    </source>
</reference>
<dbReference type="SUPFAM" id="SSF53474">
    <property type="entry name" value="alpha/beta-Hydrolases"/>
    <property type="match status" value="1"/>
</dbReference>
<organism evidence="1 2">
    <name type="scientific">Dentiscutata erythropus</name>
    <dbReference type="NCBI Taxonomy" id="1348616"/>
    <lineage>
        <taxon>Eukaryota</taxon>
        <taxon>Fungi</taxon>
        <taxon>Fungi incertae sedis</taxon>
        <taxon>Mucoromycota</taxon>
        <taxon>Glomeromycotina</taxon>
        <taxon>Glomeromycetes</taxon>
        <taxon>Diversisporales</taxon>
        <taxon>Gigasporaceae</taxon>
        <taxon>Dentiscutata</taxon>
    </lineage>
</organism>
<dbReference type="PANTHER" id="PTHR42972">
    <property type="entry name" value="TOL-PAL SYSTEM PROTEIN TOLB"/>
    <property type="match status" value="1"/>
</dbReference>